<dbReference type="NCBIfam" id="TIGR02595">
    <property type="entry name" value="PEP_CTERM"/>
    <property type="match status" value="1"/>
</dbReference>
<feature type="transmembrane region" description="Helical" evidence="1">
    <location>
        <begin position="181"/>
        <end position="198"/>
    </location>
</feature>
<protein>
    <submittedName>
        <fullName evidence="4">PEP-CTERM sorting domain-containing protein</fullName>
    </submittedName>
</protein>
<evidence type="ECO:0000313" key="5">
    <source>
        <dbReference type="Proteomes" id="UP001523392"/>
    </source>
</evidence>
<dbReference type="RefSeq" id="WP_252955344.1">
    <property type="nucleotide sequence ID" value="NZ_JAFIRR010000149.1"/>
</dbReference>
<keyword evidence="5" id="KW-1185">Reference proteome</keyword>
<comment type="caution">
    <text evidence="4">The sequence shown here is derived from an EMBL/GenBank/DDBJ whole genome shotgun (WGS) entry which is preliminary data.</text>
</comment>
<keyword evidence="1" id="KW-0812">Transmembrane</keyword>
<evidence type="ECO:0000256" key="2">
    <source>
        <dbReference type="SAM" id="SignalP"/>
    </source>
</evidence>
<dbReference type="Proteomes" id="UP001523392">
    <property type="component" value="Unassembled WGS sequence"/>
</dbReference>
<feature type="domain" description="Ice-binding protein C-terminal" evidence="3">
    <location>
        <begin position="177"/>
        <end position="200"/>
    </location>
</feature>
<feature type="chain" id="PRO_5045838727" evidence="2">
    <location>
        <begin position="24"/>
        <end position="203"/>
    </location>
</feature>
<accession>A0ABT1D9V6</accession>
<dbReference type="EMBL" id="JAFIRR010000149">
    <property type="protein sequence ID" value="MCO6418715.1"/>
    <property type="molecule type" value="Genomic_DNA"/>
</dbReference>
<feature type="signal peptide" evidence="2">
    <location>
        <begin position="1"/>
        <end position="23"/>
    </location>
</feature>
<keyword evidence="2" id="KW-0732">Signal</keyword>
<evidence type="ECO:0000259" key="3">
    <source>
        <dbReference type="Pfam" id="PF07589"/>
    </source>
</evidence>
<evidence type="ECO:0000256" key="1">
    <source>
        <dbReference type="SAM" id="Phobius"/>
    </source>
</evidence>
<evidence type="ECO:0000313" key="4">
    <source>
        <dbReference type="EMBL" id="MCO6418715.1"/>
    </source>
</evidence>
<name>A0ABT1D9V6_9PROT</name>
<proteinExistence type="predicted"/>
<sequence>MKFKKLLTMLALAASLLASAAQAAPVSTTIDGTASIGTAGIIGYTGTVIGLGTTFTLPSGSAFPNLSYISSTTGQFAGVEATPLVFSAVTATLNAMVQFTSAVGDFVGQIALATVSGATTNRIVSITVLGDFTPSGILDTYLAGPASLTMSFTQTGGAGASVSVSATLASPPVPIEVPEPMTLALLGVAIAGLGAVASRRKAA</sequence>
<organism evidence="4 5">
    <name type="scientific">Siccirubricoccus soli</name>
    <dbReference type="NCBI Taxonomy" id="2899147"/>
    <lineage>
        <taxon>Bacteria</taxon>
        <taxon>Pseudomonadati</taxon>
        <taxon>Pseudomonadota</taxon>
        <taxon>Alphaproteobacteria</taxon>
        <taxon>Acetobacterales</taxon>
        <taxon>Roseomonadaceae</taxon>
        <taxon>Siccirubricoccus</taxon>
    </lineage>
</organism>
<reference evidence="4 5" key="1">
    <citation type="submission" date="2021-12" db="EMBL/GenBank/DDBJ databases">
        <title>Siccirubricoccus leaddurans sp. nov., a high concentration Zn2+ tolerance bacterium.</title>
        <authorList>
            <person name="Cao Y."/>
        </authorList>
    </citation>
    <scope>NUCLEOTIDE SEQUENCE [LARGE SCALE GENOMIC DNA]</scope>
    <source>
        <strain evidence="4 5">KC 17139</strain>
    </source>
</reference>
<dbReference type="Pfam" id="PF07589">
    <property type="entry name" value="PEP-CTERM"/>
    <property type="match status" value="1"/>
</dbReference>
<gene>
    <name evidence="4" type="ORF">JYK14_21510</name>
</gene>
<keyword evidence="1" id="KW-0472">Membrane</keyword>
<dbReference type="InterPro" id="IPR013424">
    <property type="entry name" value="Ice-binding_C"/>
</dbReference>
<keyword evidence="1" id="KW-1133">Transmembrane helix</keyword>